<evidence type="ECO:0000256" key="1">
    <source>
        <dbReference type="SAM" id="Phobius"/>
    </source>
</evidence>
<accession>A0AA36H6T9</accession>
<keyword evidence="2" id="KW-0732">Signal</keyword>
<keyword evidence="4" id="KW-1185">Reference proteome</keyword>
<keyword evidence="1" id="KW-0472">Membrane</keyword>
<evidence type="ECO:0000313" key="3">
    <source>
        <dbReference type="EMBL" id="CAJ0605068.1"/>
    </source>
</evidence>
<reference evidence="3" key="1">
    <citation type="submission" date="2023-07" db="EMBL/GenBank/DDBJ databases">
        <authorList>
            <consortium name="CYATHOMIX"/>
        </authorList>
    </citation>
    <scope>NUCLEOTIDE SEQUENCE</scope>
    <source>
        <strain evidence="3">N/A</strain>
    </source>
</reference>
<name>A0AA36H6T9_CYLNA</name>
<protein>
    <recommendedName>
        <fullName evidence="5">Protein sleepless</fullName>
    </recommendedName>
</protein>
<evidence type="ECO:0000313" key="4">
    <source>
        <dbReference type="Proteomes" id="UP001176961"/>
    </source>
</evidence>
<dbReference type="Proteomes" id="UP001176961">
    <property type="component" value="Unassembled WGS sequence"/>
</dbReference>
<sequence>MFLLLVAYTLLCGASAKIQSCISERGSNISHMYNLEKFVTMPASTCYARVHFDLDSRRVFLVELYGLEDDEDPGCRISTKGYNGMINATCICNAYDNCNSPHFLHVSLVQLMEMQGKAKQASAIVNAIRKQLQIPINRDFVRQSRSGLYVIAAFICFLLLSSFAHVASIGPMFFIKKAKSQ</sequence>
<dbReference type="EMBL" id="CATQJL010000316">
    <property type="protein sequence ID" value="CAJ0605068.1"/>
    <property type="molecule type" value="Genomic_DNA"/>
</dbReference>
<gene>
    <name evidence="3" type="ORF">CYNAS_LOCUS17051</name>
</gene>
<keyword evidence="1" id="KW-0812">Transmembrane</keyword>
<keyword evidence="1" id="KW-1133">Transmembrane helix</keyword>
<evidence type="ECO:0000256" key="2">
    <source>
        <dbReference type="SAM" id="SignalP"/>
    </source>
</evidence>
<feature type="chain" id="PRO_5041333710" description="Protein sleepless" evidence="2">
    <location>
        <begin position="17"/>
        <end position="181"/>
    </location>
</feature>
<feature type="signal peptide" evidence="2">
    <location>
        <begin position="1"/>
        <end position="16"/>
    </location>
</feature>
<feature type="transmembrane region" description="Helical" evidence="1">
    <location>
        <begin position="148"/>
        <end position="175"/>
    </location>
</feature>
<evidence type="ECO:0008006" key="5">
    <source>
        <dbReference type="Google" id="ProtNLM"/>
    </source>
</evidence>
<proteinExistence type="predicted"/>
<comment type="caution">
    <text evidence="3">The sequence shown here is derived from an EMBL/GenBank/DDBJ whole genome shotgun (WGS) entry which is preliminary data.</text>
</comment>
<organism evidence="3 4">
    <name type="scientific">Cylicocyclus nassatus</name>
    <name type="common">Nematode worm</name>
    <dbReference type="NCBI Taxonomy" id="53992"/>
    <lineage>
        <taxon>Eukaryota</taxon>
        <taxon>Metazoa</taxon>
        <taxon>Ecdysozoa</taxon>
        <taxon>Nematoda</taxon>
        <taxon>Chromadorea</taxon>
        <taxon>Rhabditida</taxon>
        <taxon>Rhabditina</taxon>
        <taxon>Rhabditomorpha</taxon>
        <taxon>Strongyloidea</taxon>
        <taxon>Strongylidae</taxon>
        <taxon>Cylicocyclus</taxon>
    </lineage>
</organism>
<dbReference type="AlphaFoldDB" id="A0AA36H6T9"/>